<dbReference type="Proteomes" id="UP000887013">
    <property type="component" value="Unassembled WGS sequence"/>
</dbReference>
<organism evidence="1 2">
    <name type="scientific">Nephila pilipes</name>
    <name type="common">Giant wood spider</name>
    <name type="synonym">Nephila maculata</name>
    <dbReference type="NCBI Taxonomy" id="299642"/>
    <lineage>
        <taxon>Eukaryota</taxon>
        <taxon>Metazoa</taxon>
        <taxon>Ecdysozoa</taxon>
        <taxon>Arthropoda</taxon>
        <taxon>Chelicerata</taxon>
        <taxon>Arachnida</taxon>
        <taxon>Araneae</taxon>
        <taxon>Araneomorphae</taxon>
        <taxon>Entelegynae</taxon>
        <taxon>Araneoidea</taxon>
        <taxon>Nephilidae</taxon>
        <taxon>Nephila</taxon>
    </lineage>
</organism>
<dbReference type="AlphaFoldDB" id="A0A8X6U2A9"/>
<evidence type="ECO:0000313" key="2">
    <source>
        <dbReference type="Proteomes" id="UP000887013"/>
    </source>
</evidence>
<proteinExistence type="predicted"/>
<dbReference type="EMBL" id="BMAW01115858">
    <property type="protein sequence ID" value="GFT67958.1"/>
    <property type="molecule type" value="Genomic_DNA"/>
</dbReference>
<dbReference type="OrthoDB" id="6452498at2759"/>
<name>A0A8X6U2A9_NEPPI</name>
<sequence>MALQSIPMLSLRHMAMLKIAIHVCNDPDIQKFLEKNGVESSIFPSKESQIFLEKVGRKMEKTSIQDLEGIWAWKSVLRDIKYVRNLKFNFVKNKTSRVCDMRMGILPFKSWEGLVLKKIYSFSLPPMLRSEFFDVIRLVAAEIDQWMKDHHRVLFHYLHEERSVHCYFQWNSLGRIDRQKTARTLLTIEGLHPEDYFNVALNYGFMDQLLTFMYGKKNPESLVNSWSRAGLMWEILERERDLMCMAQSYSSFESFETDLNFRFRTTAEQNLRSINSVISTKYIQYEDFLFCFSQTSDEEKEIIFQQHPLKILMYFLDWPLQSEFLETAERLLPYLSVNDFRDTLRVILNERILLGRKDFNYINLLREFWSMIPQPFKQLMRTDLLYKSLMYTIYYPSDEIFPHEYLFELFGGDGLMFTYRGAKYILFRVEESSKPFEALDTVPFTCYLDYKFCSTLYVCNLRLKTRMLRFEEELKNKMKPSVPEFISKLRDHFYWRPKRT</sequence>
<reference evidence="1" key="1">
    <citation type="submission" date="2020-08" db="EMBL/GenBank/DDBJ databases">
        <title>Multicomponent nature underlies the extraordinary mechanical properties of spider dragline silk.</title>
        <authorList>
            <person name="Kono N."/>
            <person name="Nakamura H."/>
            <person name="Mori M."/>
            <person name="Yoshida Y."/>
            <person name="Ohtoshi R."/>
            <person name="Malay A.D."/>
            <person name="Moran D.A.P."/>
            <person name="Tomita M."/>
            <person name="Numata K."/>
            <person name="Arakawa K."/>
        </authorList>
    </citation>
    <scope>NUCLEOTIDE SEQUENCE</scope>
</reference>
<evidence type="ECO:0000313" key="1">
    <source>
        <dbReference type="EMBL" id="GFT67958.1"/>
    </source>
</evidence>
<comment type="caution">
    <text evidence="1">The sequence shown here is derived from an EMBL/GenBank/DDBJ whole genome shotgun (WGS) entry which is preliminary data.</text>
</comment>
<keyword evidence="2" id="KW-1185">Reference proteome</keyword>
<protein>
    <submittedName>
        <fullName evidence="1">Uncharacterized protein</fullName>
    </submittedName>
</protein>
<accession>A0A8X6U2A9</accession>
<gene>
    <name evidence="1" type="primary">NCL1_40015</name>
    <name evidence="1" type="ORF">NPIL_18371</name>
</gene>